<protein>
    <submittedName>
        <fullName evidence="3">Capsule biosynthesis protein CapA</fullName>
    </submittedName>
</protein>
<evidence type="ECO:0000259" key="2">
    <source>
        <dbReference type="SMART" id="SM00854"/>
    </source>
</evidence>
<evidence type="ECO:0000313" key="3">
    <source>
        <dbReference type="EMBL" id="VFU14097.1"/>
    </source>
</evidence>
<evidence type="ECO:0000256" key="1">
    <source>
        <dbReference type="ARBA" id="ARBA00005662"/>
    </source>
</evidence>
<organism evidence="3">
    <name type="scientific">anaerobic digester metagenome</name>
    <dbReference type="NCBI Taxonomy" id="1263854"/>
    <lineage>
        <taxon>unclassified sequences</taxon>
        <taxon>metagenomes</taxon>
        <taxon>ecological metagenomes</taxon>
    </lineage>
</organism>
<dbReference type="PANTHER" id="PTHR33393">
    <property type="entry name" value="POLYGLUTAMINE SYNTHESIS ACCESSORY PROTEIN RV0574C-RELATED"/>
    <property type="match status" value="1"/>
</dbReference>
<dbReference type="SMART" id="SM00854">
    <property type="entry name" value="PGA_cap"/>
    <property type="match status" value="1"/>
</dbReference>
<dbReference type="InterPro" id="IPR052169">
    <property type="entry name" value="CW_Biosynth-Accessory"/>
</dbReference>
<proteinExistence type="inferred from homology"/>
<dbReference type="PANTHER" id="PTHR33393:SF13">
    <property type="entry name" value="PGA BIOSYNTHESIS PROTEIN CAPA"/>
    <property type="match status" value="1"/>
</dbReference>
<dbReference type="CDD" id="cd07381">
    <property type="entry name" value="MPP_CapA"/>
    <property type="match status" value="1"/>
</dbReference>
<accession>A0A485M165</accession>
<comment type="similarity">
    <text evidence="1">Belongs to the CapA family.</text>
</comment>
<dbReference type="Pfam" id="PF09587">
    <property type="entry name" value="PGA_cap"/>
    <property type="match status" value="1"/>
</dbReference>
<dbReference type="SUPFAM" id="SSF56300">
    <property type="entry name" value="Metallo-dependent phosphatases"/>
    <property type="match status" value="1"/>
</dbReference>
<dbReference type="Gene3D" id="3.60.21.10">
    <property type="match status" value="1"/>
</dbReference>
<dbReference type="AlphaFoldDB" id="A0A485M165"/>
<dbReference type="InterPro" id="IPR029052">
    <property type="entry name" value="Metallo-depent_PP-like"/>
</dbReference>
<dbReference type="InterPro" id="IPR019079">
    <property type="entry name" value="Capsule_synth_CapA"/>
</dbReference>
<feature type="domain" description="Capsule synthesis protein CapA" evidence="2">
    <location>
        <begin position="3"/>
        <end position="241"/>
    </location>
</feature>
<reference evidence="3" key="1">
    <citation type="submission" date="2019-03" db="EMBL/GenBank/DDBJ databases">
        <authorList>
            <person name="Hao L."/>
        </authorList>
    </citation>
    <scope>NUCLEOTIDE SEQUENCE</scope>
</reference>
<gene>
    <name evidence="3" type="primary">capA</name>
    <name evidence="3" type="ORF">SCFA_250012</name>
</gene>
<sequence>MIKIGFVGDIALTHSYDALYRAKGPHYPFERIRDTLKGHDILIGNLEAPLCLGGEPYPFKVCLKTHPGYAAGMKEAGFTALSLANNHILDYREQVMYETMGCLDSHGIRWFGAGACLEEANRPVIIEKNGISLGVLSRSEVTIDSPFYATDKERGIAPLDLEELANAVALLRGRVHAVAVCLHWGKEDWRYPSPDQVSTARRIIDMGADLVIGHHPHVLQGIERYRRGHIAYSLGNFLFSDLDWRWVNSEGEVVHAFMKLNRARRESAVFTAEISETGVHRVSLTGCRTGKDLRPAAVDNPGRFETRMRVLSAPITMSEYAAFWRVYDELQTRWMLMRYQMKRARNVHKIGPYLIRKIRTGIPAQPRAEEGA</sequence>
<name>A0A485M165_9ZZZZ</name>
<dbReference type="EMBL" id="CAADRM010000087">
    <property type="protein sequence ID" value="VFU14097.1"/>
    <property type="molecule type" value="Genomic_DNA"/>
</dbReference>